<evidence type="ECO:0000313" key="11">
    <source>
        <dbReference type="RefSeq" id="XP_046591818.1"/>
    </source>
</evidence>
<keyword evidence="5" id="KW-0444">Lipid biosynthesis</keyword>
<reference evidence="9 10" key="1">
    <citation type="submission" date="2025-04" db="UniProtKB">
        <authorList>
            <consortium name="RefSeq"/>
        </authorList>
    </citation>
    <scope>IDENTIFICATION</scope>
    <source>
        <tissue evidence="11 12">Thorax and Abdomen</tissue>
        <tissue evidence="9 10">Whole body</tissue>
    </source>
</reference>
<dbReference type="SMART" id="SM00563">
    <property type="entry name" value="PlsC"/>
    <property type="match status" value="1"/>
</dbReference>
<dbReference type="CDD" id="cd07989">
    <property type="entry name" value="LPLAT_AGPAT-like"/>
    <property type="match status" value="1"/>
</dbReference>
<dbReference type="InterPro" id="IPR002123">
    <property type="entry name" value="Plipid/glycerol_acylTrfase"/>
</dbReference>
<evidence type="ECO:0000256" key="3">
    <source>
        <dbReference type="ARBA" id="ARBA00022679"/>
    </source>
</evidence>
<dbReference type="NCBIfam" id="TIGR00530">
    <property type="entry name" value="AGP_acyltrn"/>
    <property type="match status" value="1"/>
</dbReference>
<comment type="domain">
    <text evidence="5">The HXXXXD motif is essential for acyltransferase activity and may constitute the binding site for the phosphate moiety of the glycerol-3-phosphate.</text>
</comment>
<evidence type="ECO:0000256" key="6">
    <source>
        <dbReference type="SAM" id="Phobius"/>
    </source>
</evidence>
<keyword evidence="8" id="KW-1185">Reference proteome</keyword>
<evidence type="ECO:0000313" key="9">
    <source>
        <dbReference type="RefSeq" id="XP_015524228.1"/>
    </source>
</evidence>
<keyword evidence="3 5" id="KW-0808">Transferase</keyword>
<evidence type="ECO:0000313" key="10">
    <source>
        <dbReference type="RefSeq" id="XP_015524229.1"/>
    </source>
</evidence>
<keyword evidence="5" id="KW-1208">Phospholipid metabolism</keyword>
<dbReference type="GO" id="GO:0006654">
    <property type="term" value="P:phosphatidic acid biosynthetic process"/>
    <property type="evidence" value="ECO:0007669"/>
    <property type="project" value="TreeGrafter"/>
</dbReference>
<keyword evidence="5" id="KW-0443">Lipid metabolism</keyword>
<dbReference type="RefSeq" id="XP_046591819.1">
    <property type="nucleotide sequence ID" value="XM_046735863.1"/>
</dbReference>
<dbReference type="EC" id="2.3.1.51" evidence="5"/>
<comment type="catalytic activity">
    <reaction evidence="5">
        <text>a 1-acyl-sn-glycero-3-phosphate + an acyl-CoA = a 1,2-diacyl-sn-glycero-3-phosphate + CoA</text>
        <dbReference type="Rhea" id="RHEA:19709"/>
        <dbReference type="ChEBI" id="CHEBI:57287"/>
        <dbReference type="ChEBI" id="CHEBI:57970"/>
        <dbReference type="ChEBI" id="CHEBI:58342"/>
        <dbReference type="ChEBI" id="CHEBI:58608"/>
        <dbReference type="EC" id="2.3.1.51"/>
    </reaction>
</comment>
<dbReference type="PANTHER" id="PTHR10434">
    <property type="entry name" value="1-ACYL-SN-GLYCEROL-3-PHOSPHATE ACYLTRANSFERASE"/>
    <property type="match status" value="1"/>
</dbReference>
<comment type="pathway">
    <text evidence="1">Phospholipid metabolism; CDP-diacylglycerol biosynthesis; CDP-diacylglycerol from sn-glycerol 3-phosphate: step 2/3.</text>
</comment>
<evidence type="ECO:0000256" key="5">
    <source>
        <dbReference type="RuleBase" id="RU361267"/>
    </source>
</evidence>
<accession>A0A6J0CC23</accession>
<evidence type="ECO:0000259" key="7">
    <source>
        <dbReference type="SMART" id="SM00563"/>
    </source>
</evidence>
<feature type="domain" description="Phospholipid/glycerol acyltransferase" evidence="7">
    <location>
        <begin position="94"/>
        <end position="214"/>
    </location>
</feature>
<dbReference type="GeneID" id="107227554"/>
<dbReference type="GO" id="GO:0003841">
    <property type="term" value="F:1-acylglycerol-3-phosphate O-acyltransferase activity"/>
    <property type="evidence" value="ECO:0007669"/>
    <property type="project" value="UniProtKB-UniRule"/>
</dbReference>
<keyword evidence="6" id="KW-0812">Transmembrane</keyword>
<keyword evidence="4 5" id="KW-0012">Acyltransferase</keyword>
<dbReference type="GO" id="GO:0005783">
    <property type="term" value="C:endoplasmic reticulum"/>
    <property type="evidence" value="ECO:0007669"/>
    <property type="project" value="TreeGrafter"/>
</dbReference>
<dbReference type="PANTHER" id="PTHR10434:SF11">
    <property type="entry name" value="1-ACYL-SN-GLYCEROL-3-PHOSPHATE ACYLTRANSFERASE"/>
    <property type="match status" value="1"/>
</dbReference>
<evidence type="ECO:0000313" key="8">
    <source>
        <dbReference type="Proteomes" id="UP000829291"/>
    </source>
</evidence>
<organism evidence="8 9">
    <name type="scientific">Neodiprion lecontei</name>
    <name type="common">Redheaded pine sawfly</name>
    <dbReference type="NCBI Taxonomy" id="441921"/>
    <lineage>
        <taxon>Eukaryota</taxon>
        <taxon>Metazoa</taxon>
        <taxon>Ecdysozoa</taxon>
        <taxon>Arthropoda</taxon>
        <taxon>Hexapoda</taxon>
        <taxon>Insecta</taxon>
        <taxon>Pterygota</taxon>
        <taxon>Neoptera</taxon>
        <taxon>Endopterygota</taxon>
        <taxon>Hymenoptera</taxon>
        <taxon>Tenthredinoidea</taxon>
        <taxon>Diprionidae</taxon>
        <taxon>Diprioninae</taxon>
        <taxon>Neodiprion</taxon>
    </lineage>
</organism>
<dbReference type="Proteomes" id="UP000829291">
    <property type="component" value="Chromosome 3"/>
</dbReference>
<evidence type="ECO:0000256" key="4">
    <source>
        <dbReference type="ARBA" id="ARBA00023315"/>
    </source>
</evidence>
<keyword evidence="6" id="KW-0472">Membrane</keyword>
<evidence type="ECO:0000313" key="12">
    <source>
        <dbReference type="RefSeq" id="XP_046591819.1"/>
    </source>
</evidence>
<protein>
    <recommendedName>
        <fullName evidence="5">1-acyl-sn-glycerol-3-phosphate acyltransferase</fullName>
        <ecNumber evidence="5">2.3.1.51</ecNumber>
    </recommendedName>
</protein>
<dbReference type="KEGG" id="nlo:107227554"/>
<keyword evidence="5" id="KW-0594">Phospholipid biosynthesis</keyword>
<evidence type="ECO:0000256" key="2">
    <source>
        <dbReference type="ARBA" id="ARBA00008655"/>
    </source>
</evidence>
<sequence length="291" mass="32921">MTTWLLYFLAIIFLLVALILTSDSHDVVRFHARFLLYYIVSSTIAVMGIPYIMLRPKDVRNCRDLSALLKQVTKILGIQWELRGAAELSVERGCVVVANHQSTLDILGMFNIWQVMGKCAPVAKQAIFYAWPFGLAAWLAGVVFIDKRTPGKAVATLNETSKLVNTRKVKMWIFPEGTRNNNIIAKGMLPFKKGAFRIAIENQVPLLPIVYSPYYFINHRNHYFGRGKVIVQTLKPVPTEGLGLKDVDDLMERTQKMMREALKELTKEVLAPLPPDYPGLQGIEIPKTEMS</sequence>
<dbReference type="OrthoDB" id="202234at2759"/>
<feature type="transmembrane region" description="Helical" evidence="6">
    <location>
        <begin position="126"/>
        <end position="145"/>
    </location>
</feature>
<dbReference type="RefSeq" id="XP_015524228.1">
    <property type="nucleotide sequence ID" value="XM_015668742.1"/>
</dbReference>
<dbReference type="GO" id="GO:0016020">
    <property type="term" value="C:membrane"/>
    <property type="evidence" value="ECO:0007669"/>
    <property type="project" value="InterPro"/>
</dbReference>
<dbReference type="AlphaFoldDB" id="A0A6J0CC23"/>
<dbReference type="RefSeq" id="XP_015524229.1">
    <property type="nucleotide sequence ID" value="XM_015668743.1"/>
</dbReference>
<dbReference type="InterPro" id="IPR004552">
    <property type="entry name" value="AGP_acyltrans"/>
</dbReference>
<feature type="transmembrane region" description="Helical" evidence="6">
    <location>
        <begin position="34"/>
        <end position="54"/>
    </location>
</feature>
<evidence type="ECO:0000256" key="1">
    <source>
        <dbReference type="ARBA" id="ARBA00004728"/>
    </source>
</evidence>
<keyword evidence="6" id="KW-1133">Transmembrane helix</keyword>
<dbReference type="Pfam" id="PF01553">
    <property type="entry name" value="Acyltransferase"/>
    <property type="match status" value="1"/>
</dbReference>
<dbReference type="RefSeq" id="XP_046591818.1">
    <property type="nucleotide sequence ID" value="XM_046735862.1"/>
</dbReference>
<name>A0A6J0CC23_NEOLC</name>
<gene>
    <name evidence="9 10 11 12" type="primary">LOC107227554</name>
</gene>
<comment type="similarity">
    <text evidence="2 5">Belongs to the 1-acyl-sn-glycerol-3-phosphate acyltransferase family.</text>
</comment>
<dbReference type="SUPFAM" id="SSF69593">
    <property type="entry name" value="Glycerol-3-phosphate (1)-acyltransferase"/>
    <property type="match status" value="1"/>
</dbReference>
<proteinExistence type="inferred from homology"/>